<accession>A0A7Y9GL25</accession>
<proteinExistence type="predicted"/>
<name>A0A7Y9GL25_9MICO</name>
<dbReference type="EMBL" id="JACCBV010000001">
    <property type="protein sequence ID" value="NYE18468.1"/>
    <property type="molecule type" value="Genomic_DNA"/>
</dbReference>
<dbReference type="Proteomes" id="UP000576969">
    <property type="component" value="Unassembled WGS sequence"/>
</dbReference>
<sequence length="98" mass="10582">MPFALACDAPPHQLAVIEELDGVVRALAALADRILEVTAEARGLVALTDWHARAAAAFHERAEEWAGEISSLYCPTETARILAADARDRVALAVWDDC</sequence>
<evidence type="ECO:0000313" key="2">
    <source>
        <dbReference type="Proteomes" id="UP000576969"/>
    </source>
</evidence>
<dbReference type="AlphaFoldDB" id="A0A7Y9GL25"/>
<comment type="caution">
    <text evidence="1">The sequence shown here is derived from an EMBL/GenBank/DDBJ whole genome shotgun (WGS) entry which is preliminary data.</text>
</comment>
<gene>
    <name evidence="1" type="ORF">BJ991_000496</name>
</gene>
<reference evidence="1 2" key="1">
    <citation type="submission" date="2020-07" db="EMBL/GenBank/DDBJ databases">
        <title>Sequencing the genomes of 1000 actinobacteria strains.</title>
        <authorList>
            <person name="Klenk H.-P."/>
        </authorList>
    </citation>
    <scope>NUCLEOTIDE SEQUENCE [LARGE SCALE GENOMIC DNA]</scope>
    <source>
        <strain evidence="1 2">DSM 24662</strain>
    </source>
</reference>
<protein>
    <submittedName>
        <fullName evidence="1">Uncharacterized protein</fullName>
    </submittedName>
</protein>
<keyword evidence="2" id="KW-1185">Reference proteome</keyword>
<organism evidence="1 2">
    <name type="scientific">Microbacterium immunditiarum</name>
    <dbReference type="NCBI Taxonomy" id="337480"/>
    <lineage>
        <taxon>Bacteria</taxon>
        <taxon>Bacillati</taxon>
        <taxon>Actinomycetota</taxon>
        <taxon>Actinomycetes</taxon>
        <taxon>Micrococcales</taxon>
        <taxon>Microbacteriaceae</taxon>
        <taxon>Microbacterium</taxon>
    </lineage>
</organism>
<dbReference type="RefSeq" id="WP_179487150.1">
    <property type="nucleotide sequence ID" value="NZ_JACCBV010000001.1"/>
</dbReference>
<evidence type="ECO:0000313" key="1">
    <source>
        <dbReference type="EMBL" id="NYE18468.1"/>
    </source>
</evidence>